<evidence type="ECO:0000313" key="3">
    <source>
        <dbReference type="EMBL" id="KAK7753044.1"/>
    </source>
</evidence>
<evidence type="ECO:0008006" key="5">
    <source>
        <dbReference type="Google" id="ProtNLM"/>
    </source>
</evidence>
<keyword evidence="2" id="KW-0732">Signal</keyword>
<reference evidence="3 4" key="1">
    <citation type="submission" date="2024-02" db="EMBL/GenBank/DDBJ databases">
        <title>De novo assembly and annotation of 12 fungi associated with fruit tree decline syndrome in Ontario, Canada.</title>
        <authorList>
            <person name="Sulman M."/>
            <person name="Ellouze W."/>
            <person name="Ilyukhin E."/>
        </authorList>
    </citation>
    <scope>NUCLEOTIDE SEQUENCE [LARGE SCALE GENOMIC DNA]</scope>
    <source>
        <strain evidence="3 4">M11/M66-122</strain>
    </source>
</reference>
<keyword evidence="4" id="KW-1185">Reference proteome</keyword>
<feature type="chain" id="PRO_5043045314" description="Small secreted protein" evidence="2">
    <location>
        <begin position="18"/>
        <end position="177"/>
    </location>
</feature>
<dbReference type="EMBL" id="JAKJXP020000032">
    <property type="protein sequence ID" value="KAK7753044.1"/>
    <property type="molecule type" value="Genomic_DNA"/>
</dbReference>
<accession>A0AAN9V202</accession>
<evidence type="ECO:0000256" key="2">
    <source>
        <dbReference type="SAM" id="SignalP"/>
    </source>
</evidence>
<protein>
    <recommendedName>
        <fullName evidence="5">Small secreted protein</fullName>
    </recommendedName>
</protein>
<evidence type="ECO:0000313" key="4">
    <source>
        <dbReference type="Proteomes" id="UP001320420"/>
    </source>
</evidence>
<evidence type="ECO:0000256" key="1">
    <source>
        <dbReference type="SAM" id="MobiDB-lite"/>
    </source>
</evidence>
<dbReference type="PANTHER" id="PTHR38849">
    <property type="entry name" value="SMALL SECRETED PROTEIN"/>
    <property type="match status" value="1"/>
</dbReference>
<sequence length="177" mass="18803">MRFSIAIFAAFTASAIAAPTSSPRDLLKGRQSAKGSFTQKTYDQISISGGVAGNAEKEALAVFSALDQNNLAAATEADIDFLDSVNSICNDAEDEAFNPAIDAADGEEADALQRGKIKNKVLKLEATILRLKIEQAQGKDVADDMAKETKKLQNNISQDEDEAGKASTKLAFDAKTD</sequence>
<name>A0AAN9V202_9PEZI</name>
<gene>
    <name evidence="3" type="ORF">SLS62_004994</name>
</gene>
<feature type="signal peptide" evidence="2">
    <location>
        <begin position="1"/>
        <end position="17"/>
    </location>
</feature>
<organism evidence="3 4">
    <name type="scientific">Diatrype stigma</name>
    <dbReference type="NCBI Taxonomy" id="117547"/>
    <lineage>
        <taxon>Eukaryota</taxon>
        <taxon>Fungi</taxon>
        <taxon>Dikarya</taxon>
        <taxon>Ascomycota</taxon>
        <taxon>Pezizomycotina</taxon>
        <taxon>Sordariomycetes</taxon>
        <taxon>Xylariomycetidae</taxon>
        <taxon>Xylariales</taxon>
        <taxon>Diatrypaceae</taxon>
        <taxon>Diatrype</taxon>
    </lineage>
</organism>
<comment type="caution">
    <text evidence="3">The sequence shown here is derived from an EMBL/GenBank/DDBJ whole genome shotgun (WGS) entry which is preliminary data.</text>
</comment>
<dbReference type="PANTHER" id="PTHR38849:SF1">
    <property type="entry name" value="SMALL SECRETED PROTEIN"/>
    <property type="match status" value="1"/>
</dbReference>
<proteinExistence type="predicted"/>
<dbReference type="Proteomes" id="UP001320420">
    <property type="component" value="Unassembled WGS sequence"/>
</dbReference>
<dbReference type="AlphaFoldDB" id="A0AAN9V202"/>
<feature type="region of interest" description="Disordered" evidence="1">
    <location>
        <begin position="150"/>
        <end position="177"/>
    </location>
</feature>